<dbReference type="CDD" id="cd06173">
    <property type="entry name" value="MFS_MefA_like"/>
    <property type="match status" value="1"/>
</dbReference>
<dbReference type="Gene3D" id="1.20.1250.20">
    <property type="entry name" value="MFS general substrate transporter like domains"/>
    <property type="match status" value="1"/>
</dbReference>
<keyword evidence="10" id="KW-1185">Reference proteome</keyword>
<evidence type="ECO:0000256" key="6">
    <source>
        <dbReference type="ARBA" id="ARBA00023136"/>
    </source>
</evidence>
<proteinExistence type="predicted"/>
<dbReference type="EMBL" id="CP106753">
    <property type="protein sequence ID" value="UXY16049.1"/>
    <property type="molecule type" value="Genomic_DNA"/>
</dbReference>
<feature type="transmembrane region" description="Helical" evidence="7">
    <location>
        <begin position="368"/>
        <end position="392"/>
    </location>
</feature>
<evidence type="ECO:0000256" key="1">
    <source>
        <dbReference type="ARBA" id="ARBA00004651"/>
    </source>
</evidence>
<dbReference type="InterPro" id="IPR010290">
    <property type="entry name" value="TM_effector"/>
</dbReference>
<evidence type="ECO:0000256" key="5">
    <source>
        <dbReference type="ARBA" id="ARBA00022989"/>
    </source>
</evidence>
<dbReference type="SUPFAM" id="SSF103473">
    <property type="entry name" value="MFS general substrate transporter"/>
    <property type="match status" value="1"/>
</dbReference>
<feature type="transmembrane region" description="Helical" evidence="7">
    <location>
        <begin position="290"/>
        <end position="318"/>
    </location>
</feature>
<feature type="transmembrane region" description="Helical" evidence="7">
    <location>
        <begin position="147"/>
        <end position="169"/>
    </location>
</feature>
<feature type="transmembrane region" description="Helical" evidence="7">
    <location>
        <begin position="83"/>
        <end position="102"/>
    </location>
</feature>
<reference evidence="9" key="1">
    <citation type="submission" date="2022-10" db="EMBL/GenBank/DDBJ databases">
        <title>Chitiniphilus purpureus sp. nov., a novel chitin-degrading bacterium isolated from crawfish pond sediment.</title>
        <authorList>
            <person name="Li K."/>
        </authorList>
    </citation>
    <scope>NUCLEOTIDE SEQUENCE</scope>
    <source>
        <strain evidence="9">CD1</strain>
    </source>
</reference>
<comment type="subcellular location">
    <subcellularLocation>
        <location evidence="1">Cell membrane</location>
        <topology evidence="1">Multi-pass membrane protein</topology>
    </subcellularLocation>
</comment>
<dbReference type="PANTHER" id="PTHR23513:SF9">
    <property type="entry name" value="ENTEROBACTIN EXPORTER ENTS"/>
    <property type="match status" value="1"/>
</dbReference>
<accession>A0ABY6DNU5</accession>
<feature type="transmembrane region" description="Helical" evidence="7">
    <location>
        <begin position="259"/>
        <end position="278"/>
    </location>
</feature>
<evidence type="ECO:0000259" key="8">
    <source>
        <dbReference type="PROSITE" id="PS50850"/>
    </source>
</evidence>
<keyword evidence="6 7" id="KW-0472">Membrane</keyword>
<dbReference type="InterPro" id="IPR036259">
    <property type="entry name" value="MFS_trans_sf"/>
</dbReference>
<feature type="transmembrane region" description="Helical" evidence="7">
    <location>
        <begin position="175"/>
        <end position="194"/>
    </location>
</feature>
<evidence type="ECO:0000313" key="10">
    <source>
        <dbReference type="Proteomes" id="UP001061302"/>
    </source>
</evidence>
<evidence type="ECO:0000256" key="2">
    <source>
        <dbReference type="ARBA" id="ARBA00022448"/>
    </source>
</evidence>
<keyword evidence="3" id="KW-1003">Cell membrane</keyword>
<keyword evidence="4 7" id="KW-0812">Transmembrane</keyword>
<gene>
    <name evidence="9" type="ORF">N8I74_03230</name>
</gene>
<keyword evidence="5 7" id="KW-1133">Transmembrane helix</keyword>
<dbReference type="InterPro" id="IPR020846">
    <property type="entry name" value="MFS_dom"/>
</dbReference>
<sequence>MGTLKLPVALAVLRHRDFTRYLAARLIVALAMQMVNVAIGWQVYDLTGDMLDLGLVGLAQFAPFLVLILPAGQIADRYDRRRVLQVSFALQAATAVALWVFSIRGLSVVWPIFAVLVLAGCARALAMPAGQAIVMNLVPAADFGRATALSSSSFHAAVIAGPVLGGLLYLAGPQVVYGAATVLLITSVVLMLAVRPQQSGQRSPLSLSGVLEGFRFVRSRPVVLGAISLDLFAVLFGGVTALLPVFARDVLAVGPTGLGLLRTAPAVGAAFTSVLLAVRPITRHAGNWMFGGVALYGVATIVFGLSTNLALSVFALALTGAGDMVSVFVRHLLVQLETPDAIRGRVSAVNAVFIGASNELGEFESGLAAAWLGAVRATVLGGVVTLTVTGLWMRFFPPLARMDRFPEPVRVLPPDPAPGPAAR</sequence>
<evidence type="ECO:0000256" key="4">
    <source>
        <dbReference type="ARBA" id="ARBA00022692"/>
    </source>
</evidence>
<feature type="transmembrane region" description="Helical" evidence="7">
    <location>
        <begin position="108"/>
        <end position="126"/>
    </location>
</feature>
<evidence type="ECO:0000313" key="9">
    <source>
        <dbReference type="EMBL" id="UXY16049.1"/>
    </source>
</evidence>
<dbReference type="RefSeq" id="WP_263125486.1">
    <property type="nucleotide sequence ID" value="NZ_CP106753.1"/>
</dbReference>
<dbReference type="PANTHER" id="PTHR23513">
    <property type="entry name" value="INTEGRAL MEMBRANE EFFLUX PROTEIN-RELATED"/>
    <property type="match status" value="1"/>
</dbReference>
<protein>
    <submittedName>
        <fullName evidence="9">MFS transporter</fullName>
    </submittedName>
</protein>
<feature type="transmembrane region" description="Helical" evidence="7">
    <location>
        <begin position="50"/>
        <end position="71"/>
    </location>
</feature>
<dbReference type="PROSITE" id="PS50850">
    <property type="entry name" value="MFS"/>
    <property type="match status" value="1"/>
</dbReference>
<dbReference type="Proteomes" id="UP001061302">
    <property type="component" value="Chromosome"/>
</dbReference>
<feature type="domain" description="Major facilitator superfamily (MFS) profile" evidence="8">
    <location>
        <begin position="1"/>
        <end position="401"/>
    </location>
</feature>
<dbReference type="Pfam" id="PF05977">
    <property type="entry name" value="MFS_3"/>
    <property type="match status" value="1"/>
</dbReference>
<organism evidence="9 10">
    <name type="scientific">Chitiniphilus purpureus</name>
    <dbReference type="NCBI Taxonomy" id="2981137"/>
    <lineage>
        <taxon>Bacteria</taxon>
        <taxon>Pseudomonadati</taxon>
        <taxon>Pseudomonadota</taxon>
        <taxon>Betaproteobacteria</taxon>
        <taxon>Neisseriales</taxon>
        <taxon>Chitinibacteraceae</taxon>
        <taxon>Chitiniphilus</taxon>
    </lineage>
</organism>
<evidence type="ECO:0000256" key="3">
    <source>
        <dbReference type="ARBA" id="ARBA00022475"/>
    </source>
</evidence>
<keyword evidence="2" id="KW-0813">Transport</keyword>
<name>A0ABY6DNU5_9NEIS</name>
<feature type="transmembrane region" description="Helical" evidence="7">
    <location>
        <begin position="222"/>
        <end position="247"/>
    </location>
</feature>
<feature type="transmembrane region" description="Helical" evidence="7">
    <location>
        <begin position="21"/>
        <end position="44"/>
    </location>
</feature>
<evidence type="ECO:0000256" key="7">
    <source>
        <dbReference type="SAM" id="Phobius"/>
    </source>
</evidence>